<evidence type="ECO:0000259" key="1">
    <source>
        <dbReference type="Pfam" id="PF04389"/>
    </source>
</evidence>
<proteinExistence type="predicted"/>
<dbReference type="Gene3D" id="3.20.20.140">
    <property type="entry name" value="Metal-dependent hydrolases"/>
    <property type="match status" value="1"/>
</dbReference>
<protein>
    <recommendedName>
        <fullName evidence="1">Peptidase M28 domain-containing protein</fullName>
    </recommendedName>
</protein>
<feature type="domain" description="Peptidase M28" evidence="1">
    <location>
        <begin position="5"/>
        <end position="112"/>
    </location>
</feature>
<feature type="non-terminal residue" evidence="2">
    <location>
        <position position="1"/>
    </location>
</feature>
<reference evidence="2" key="1">
    <citation type="journal article" date="2014" name="Front. Microbiol.">
        <title>High frequency of phylogenetically diverse reductive dehalogenase-homologous genes in deep subseafloor sedimentary metagenomes.</title>
        <authorList>
            <person name="Kawai M."/>
            <person name="Futagami T."/>
            <person name="Toyoda A."/>
            <person name="Takaki Y."/>
            <person name="Nishi S."/>
            <person name="Hori S."/>
            <person name="Arai W."/>
            <person name="Tsubouchi T."/>
            <person name="Morono Y."/>
            <person name="Uchiyama I."/>
            <person name="Ito T."/>
            <person name="Fujiyama A."/>
            <person name="Inagaki F."/>
            <person name="Takami H."/>
        </authorList>
    </citation>
    <scope>NUCLEOTIDE SEQUENCE</scope>
    <source>
        <strain evidence="2">Expedition CK06-06</strain>
    </source>
</reference>
<dbReference type="SUPFAM" id="SSF53187">
    <property type="entry name" value="Zn-dependent exopeptidases"/>
    <property type="match status" value="1"/>
</dbReference>
<evidence type="ECO:0000313" key="2">
    <source>
        <dbReference type="EMBL" id="GAG62155.1"/>
    </source>
</evidence>
<name>X0YZU2_9ZZZZ</name>
<sequence>PLFPLNKTVVYMNMDMVGTGDKDLYVGGMWEFSDFYDLLKENMQEKFKEKLKYRIDYRGSDHSAFLSKGVTCISLRSGNVLTRELDDEHPEYHRPGDTPATIKPELLQQASEYHYDNIVFLANCKENLLDPKHHLNFIHKDSNVIDMHCDTIGRFLRGQDLSKDNPKGHIDIPKLKQGAVVDMLPGFFSVWFDLGKNCYPQRIKKIAKRTKIFFISYSLSNLEFSNLASKFRVGPS</sequence>
<dbReference type="Pfam" id="PF04389">
    <property type="entry name" value="Peptidase_M28"/>
    <property type="match status" value="1"/>
</dbReference>
<dbReference type="AlphaFoldDB" id="X0YZU2"/>
<accession>X0YZU2</accession>
<gene>
    <name evidence="2" type="ORF">S01H4_17491</name>
</gene>
<organism evidence="2">
    <name type="scientific">marine sediment metagenome</name>
    <dbReference type="NCBI Taxonomy" id="412755"/>
    <lineage>
        <taxon>unclassified sequences</taxon>
        <taxon>metagenomes</taxon>
        <taxon>ecological metagenomes</taxon>
    </lineage>
</organism>
<comment type="caution">
    <text evidence="2">The sequence shown here is derived from an EMBL/GenBank/DDBJ whole genome shotgun (WGS) entry which is preliminary data.</text>
</comment>
<dbReference type="EMBL" id="BART01007710">
    <property type="protein sequence ID" value="GAG62155.1"/>
    <property type="molecule type" value="Genomic_DNA"/>
</dbReference>
<dbReference type="InterPro" id="IPR007484">
    <property type="entry name" value="Peptidase_M28"/>
</dbReference>
<dbReference type="Gene3D" id="3.40.630.10">
    <property type="entry name" value="Zn peptidases"/>
    <property type="match status" value="1"/>
</dbReference>